<sequence>MNKDGAYCFELLKESDRDRYLSILFAPQKYRAGLASLFAFNVEINRITETVHEPMIGEIRLRWWRDAIEADKTGEGNPVLSAMLSTIHQYALPKSALLRYCDARIFDFYDDQMPDVTSLEGYCGETVSTLLELSCQILDKNASSLTTEASGHGGMADFMCRLLRSLPVLKANGRQYFPQNIVEATAEDFLVAAPHDELEKQKKLLNAAIELDKKHYREFYQHYKTLPVSVRSVFLPLAIIPEALRKIEKKGTLAFKECVTPSPLRHYLAITKAAITGRMPKIL</sequence>
<name>A0A1R0F7Z4_9HYPH</name>
<gene>
    <name evidence="1" type="ORF">PEB0149_005070</name>
</gene>
<dbReference type="InterPro" id="IPR008949">
    <property type="entry name" value="Isoprenoid_synthase_dom_sf"/>
</dbReference>
<evidence type="ECO:0000313" key="1">
    <source>
        <dbReference type="EMBL" id="OLY43085.1"/>
    </source>
</evidence>
<evidence type="ECO:0000313" key="2">
    <source>
        <dbReference type="Proteomes" id="UP000187344"/>
    </source>
</evidence>
<accession>A0A1R0F7Z4</accession>
<dbReference type="RefSeq" id="WP_075870006.1">
    <property type="nucleotide sequence ID" value="NZ_CALYQA010000001.1"/>
</dbReference>
<dbReference type="InterPro" id="IPR002060">
    <property type="entry name" value="Squ/phyt_synthse"/>
</dbReference>
<keyword evidence="2" id="KW-1185">Reference proteome</keyword>
<dbReference type="SUPFAM" id="SSF48576">
    <property type="entry name" value="Terpenoid synthases"/>
    <property type="match status" value="1"/>
</dbReference>
<dbReference type="AlphaFoldDB" id="A0A1R0F7Z4"/>
<comment type="caution">
    <text evidence="1">The sequence shown here is derived from an EMBL/GenBank/DDBJ whole genome shotgun (WGS) entry which is preliminary data.</text>
</comment>
<dbReference type="EMBL" id="LXYT01000002">
    <property type="protein sequence ID" value="OLY43085.1"/>
    <property type="molecule type" value="Genomic_DNA"/>
</dbReference>
<organism evidence="1 2">
    <name type="scientific">Bartonella apis</name>
    <dbReference type="NCBI Taxonomy" id="1686310"/>
    <lineage>
        <taxon>Bacteria</taxon>
        <taxon>Pseudomonadati</taxon>
        <taxon>Pseudomonadota</taxon>
        <taxon>Alphaproteobacteria</taxon>
        <taxon>Hyphomicrobiales</taxon>
        <taxon>Bartonellaceae</taxon>
        <taxon>Bartonella</taxon>
    </lineage>
</organism>
<dbReference type="EC" id="2.5.1.32" evidence="1"/>
<protein>
    <submittedName>
        <fullName evidence="1">Phytoene synthase</fullName>
        <ecNumber evidence="1">2.5.1.32</ecNumber>
    </submittedName>
</protein>
<proteinExistence type="predicted"/>
<dbReference type="GO" id="GO:0016740">
    <property type="term" value="F:transferase activity"/>
    <property type="evidence" value="ECO:0007669"/>
    <property type="project" value="UniProtKB-KW"/>
</dbReference>
<dbReference type="Proteomes" id="UP000187344">
    <property type="component" value="Unassembled WGS sequence"/>
</dbReference>
<dbReference type="Gene3D" id="1.10.600.10">
    <property type="entry name" value="Farnesyl Diphosphate Synthase"/>
    <property type="match status" value="1"/>
</dbReference>
<keyword evidence="1" id="KW-0808">Transferase</keyword>
<dbReference type="OrthoDB" id="9814909at2"/>
<reference evidence="1 2" key="1">
    <citation type="submission" date="2016-12" db="EMBL/GenBank/DDBJ databases">
        <title>Comparative genomics of Bartonella apis.</title>
        <authorList>
            <person name="Engel P."/>
        </authorList>
    </citation>
    <scope>NUCLEOTIDE SEQUENCE [LARGE SCALE GENOMIC DNA]</scope>
    <source>
        <strain evidence="1 2">PEB0149</strain>
    </source>
</reference>
<dbReference type="Pfam" id="PF00494">
    <property type="entry name" value="SQS_PSY"/>
    <property type="match status" value="1"/>
</dbReference>